<dbReference type="SMART" id="SM00091">
    <property type="entry name" value="PAS"/>
    <property type="match status" value="1"/>
</dbReference>
<organism evidence="6 7">
    <name type="scientific">Roseateles oligotrophus</name>
    <dbReference type="NCBI Taxonomy" id="1769250"/>
    <lineage>
        <taxon>Bacteria</taxon>
        <taxon>Pseudomonadati</taxon>
        <taxon>Pseudomonadota</taxon>
        <taxon>Betaproteobacteria</taxon>
        <taxon>Burkholderiales</taxon>
        <taxon>Sphaerotilaceae</taxon>
        <taxon>Roseateles</taxon>
    </lineage>
</organism>
<dbReference type="PROSITE" id="PS50112">
    <property type="entry name" value="PAS"/>
    <property type="match status" value="1"/>
</dbReference>
<dbReference type="InterPro" id="IPR000792">
    <property type="entry name" value="Tscrpt_reg_LuxR_C"/>
</dbReference>
<dbReference type="InterPro" id="IPR000014">
    <property type="entry name" value="PAS"/>
</dbReference>
<dbReference type="PRINTS" id="PR00038">
    <property type="entry name" value="HTHLUXR"/>
</dbReference>
<evidence type="ECO:0000313" key="6">
    <source>
        <dbReference type="EMBL" id="MCV2371063.1"/>
    </source>
</evidence>
<dbReference type="EMBL" id="JAJIRN010000012">
    <property type="protein sequence ID" value="MCV2371063.1"/>
    <property type="molecule type" value="Genomic_DNA"/>
</dbReference>
<dbReference type="Pfam" id="PF13426">
    <property type="entry name" value="PAS_9"/>
    <property type="match status" value="1"/>
</dbReference>
<comment type="caution">
    <text evidence="6">The sequence shown here is derived from an EMBL/GenBank/DDBJ whole genome shotgun (WGS) entry which is preliminary data.</text>
</comment>
<keyword evidence="1" id="KW-0805">Transcription regulation</keyword>
<feature type="domain" description="PAS" evidence="5">
    <location>
        <begin position="35"/>
        <end position="82"/>
    </location>
</feature>
<dbReference type="Gene3D" id="3.30.450.20">
    <property type="entry name" value="PAS domain"/>
    <property type="match status" value="1"/>
</dbReference>
<dbReference type="CDD" id="cd00130">
    <property type="entry name" value="PAS"/>
    <property type="match status" value="1"/>
</dbReference>
<dbReference type="InterPro" id="IPR016032">
    <property type="entry name" value="Sig_transdc_resp-reg_C-effctor"/>
</dbReference>
<dbReference type="PANTHER" id="PTHR44688">
    <property type="entry name" value="DNA-BINDING TRANSCRIPTIONAL ACTIVATOR DEVR_DOSR"/>
    <property type="match status" value="1"/>
</dbReference>
<dbReference type="NCBIfam" id="TIGR00229">
    <property type="entry name" value="sensory_box"/>
    <property type="match status" value="1"/>
</dbReference>
<evidence type="ECO:0000256" key="3">
    <source>
        <dbReference type="ARBA" id="ARBA00023163"/>
    </source>
</evidence>
<dbReference type="Gene3D" id="1.10.10.10">
    <property type="entry name" value="Winged helix-like DNA-binding domain superfamily/Winged helix DNA-binding domain"/>
    <property type="match status" value="1"/>
</dbReference>
<keyword evidence="7" id="KW-1185">Reference proteome</keyword>
<evidence type="ECO:0000259" key="4">
    <source>
        <dbReference type="PROSITE" id="PS50043"/>
    </source>
</evidence>
<dbReference type="SUPFAM" id="SSF55785">
    <property type="entry name" value="PYP-like sensor domain (PAS domain)"/>
    <property type="match status" value="1"/>
</dbReference>
<dbReference type="PROSITE" id="PS50043">
    <property type="entry name" value="HTH_LUXR_2"/>
    <property type="match status" value="1"/>
</dbReference>
<dbReference type="Proteomes" id="UP001209701">
    <property type="component" value="Unassembled WGS sequence"/>
</dbReference>
<name>A0ABT2YLY0_9BURK</name>
<dbReference type="CDD" id="cd06170">
    <property type="entry name" value="LuxR_C_like"/>
    <property type="match status" value="1"/>
</dbReference>
<dbReference type="InterPro" id="IPR035965">
    <property type="entry name" value="PAS-like_dom_sf"/>
</dbReference>
<reference evidence="6 7" key="1">
    <citation type="submission" date="2021-11" db="EMBL/GenBank/DDBJ databases">
        <authorList>
            <person name="Liang Q."/>
            <person name="Mou H."/>
            <person name="Liu Z."/>
        </authorList>
    </citation>
    <scope>NUCLEOTIDE SEQUENCE [LARGE SCALE GENOMIC DNA]</scope>
    <source>
        <strain evidence="6 7">CHU3</strain>
    </source>
</reference>
<accession>A0ABT2YLY0</accession>
<dbReference type="Pfam" id="PF00196">
    <property type="entry name" value="GerE"/>
    <property type="match status" value="1"/>
</dbReference>
<keyword evidence="2" id="KW-0238">DNA-binding</keyword>
<dbReference type="SUPFAM" id="SSF46894">
    <property type="entry name" value="C-terminal effector domain of the bipartite response regulators"/>
    <property type="match status" value="1"/>
</dbReference>
<feature type="domain" description="HTH luxR-type" evidence="4">
    <location>
        <begin position="127"/>
        <end position="190"/>
    </location>
</feature>
<sequence length="202" mass="22131">MEAAASPKTTPGFSPADAFAALSPLGLALSHERVLSWVNPSFAAMFGYEPTELIGKSFALLFPSEAEFKRIGLRIQNAMQGCGSYQDERLMRRRDGRLQWFRVHGHARDMAAPFLEAAWTFERVFTRQCDSEALTPREREVLTAMAAGQTAKESARLLGLSPRTVEKLRAGLRQRYDVHNAAALVGRVMGASASGQGQISSS</sequence>
<evidence type="ECO:0000256" key="1">
    <source>
        <dbReference type="ARBA" id="ARBA00023015"/>
    </source>
</evidence>
<proteinExistence type="predicted"/>
<dbReference type="SMART" id="SM00421">
    <property type="entry name" value="HTH_LUXR"/>
    <property type="match status" value="1"/>
</dbReference>
<evidence type="ECO:0000313" key="7">
    <source>
        <dbReference type="Proteomes" id="UP001209701"/>
    </source>
</evidence>
<gene>
    <name evidence="6" type="ORF">LNV07_23490</name>
</gene>
<evidence type="ECO:0000259" key="5">
    <source>
        <dbReference type="PROSITE" id="PS50112"/>
    </source>
</evidence>
<protein>
    <submittedName>
        <fullName evidence="6">LuxR C-terminal-related transcriptional regulator</fullName>
    </submittedName>
</protein>
<keyword evidence="3" id="KW-0804">Transcription</keyword>
<dbReference type="PANTHER" id="PTHR44688:SF16">
    <property type="entry name" value="DNA-BINDING TRANSCRIPTIONAL ACTIVATOR DEVR_DOSR"/>
    <property type="match status" value="1"/>
</dbReference>
<evidence type="ECO:0000256" key="2">
    <source>
        <dbReference type="ARBA" id="ARBA00023125"/>
    </source>
</evidence>
<dbReference type="InterPro" id="IPR036388">
    <property type="entry name" value="WH-like_DNA-bd_sf"/>
</dbReference>
<dbReference type="RefSeq" id="WP_263573643.1">
    <property type="nucleotide sequence ID" value="NZ_JAJIRN010000012.1"/>
</dbReference>